<reference evidence="2 3" key="1">
    <citation type="submission" date="2021-06" db="EMBL/GenBank/DDBJ databases">
        <title>Caerostris extrusa draft genome.</title>
        <authorList>
            <person name="Kono N."/>
            <person name="Arakawa K."/>
        </authorList>
    </citation>
    <scope>NUCLEOTIDE SEQUENCE [LARGE SCALE GENOMIC DNA]</scope>
</reference>
<dbReference type="EMBL" id="BPLR01006416">
    <property type="protein sequence ID" value="GIY09671.1"/>
    <property type="molecule type" value="Genomic_DNA"/>
</dbReference>
<gene>
    <name evidence="2" type="ORF">CEXT_488531</name>
</gene>
<feature type="region of interest" description="Disordered" evidence="1">
    <location>
        <begin position="47"/>
        <end position="67"/>
    </location>
</feature>
<protein>
    <submittedName>
        <fullName evidence="2">Uncharacterized protein</fullName>
    </submittedName>
</protein>
<name>A0AAV4QNN0_CAEEX</name>
<comment type="caution">
    <text evidence="2">The sequence shown here is derived from an EMBL/GenBank/DDBJ whole genome shotgun (WGS) entry which is preliminary data.</text>
</comment>
<sequence length="140" mass="16174">MLRLLPPFLSPIALNMDWSTESTRMKQDWLGGSISRRGKRTPFLKASSGFRQTNSQHKAVLPDPGPPVTKVPQVLEEDRFSRQCPILAKAHSLQKNLLPCRRLWVMMTSKIFTLQSDRGKSQRFLPFNSTFRRHDILKNK</sequence>
<evidence type="ECO:0000313" key="2">
    <source>
        <dbReference type="EMBL" id="GIY09671.1"/>
    </source>
</evidence>
<dbReference type="AlphaFoldDB" id="A0AAV4QNN0"/>
<organism evidence="2 3">
    <name type="scientific">Caerostris extrusa</name>
    <name type="common">Bark spider</name>
    <name type="synonym">Caerostris bankana</name>
    <dbReference type="NCBI Taxonomy" id="172846"/>
    <lineage>
        <taxon>Eukaryota</taxon>
        <taxon>Metazoa</taxon>
        <taxon>Ecdysozoa</taxon>
        <taxon>Arthropoda</taxon>
        <taxon>Chelicerata</taxon>
        <taxon>Arachnida</taxon>
        <taxon>Araneae</taxon>
        <taxon>Araneomorphae</taxon>
        <taxon>Entelegynae</taxon>
        <taxon>Araneoidea</taxon>
        <taxon>Araneidae</taxon>
        <taxon>Caerostris</taxon>
    </lineage>
</organism>
<accession>A0AAV4QNN0</accession>
<keyword evidence="3" id="KW-1185">Reference proteome</keyword>
<evidence type="ECO:0000256" key="1">
    <source>
        <dbReference type="SAM" id="MobiDB-lite"/>
    </source>
</evidence>
<proteinExistence type="predicted"/>
<dbReference type="Proteomes" id="UP001054945">
    <property type="component" value="Unassembled WGS sequence"/>
</dbReference>
<evidence type="ECO:0000313" key="3">
    <source>
        <dbReference type="Proteomes" id="UP001054945"/>
    </source>
</evidence>